<name>A0ABQ3EPI7_9HYPH</name>
<gene>
    <name evidence="1" type="ORF">GCM10007094_44260</name>
</gene>
<dbReference type="PANTHER" id="PTHR35566">
    <property type="entry name" value="BLR3599 PROTEIN"/>
    <property type="match status" value="1"/>
</dbReference>
<dbReference type="EMBL" id="BMXE01000013">
    <property type="protein sequence ID" value="GHB50139.1"/>
    <property type="molecule type" value="Genomic_DNA"/>
</dbReference>
<organism evidence="1 2">
    <name type="scientific">Pseudovibrio japonicus</name>
    <dbReference type="NCBI Taxonomy" id="366534"/>
    <lineage>
        <taxon>Bacteria</taxon>
        <taxon>Pseudomonadati</taxon>
        <taxon>Pseudomonadota</taxon>
        <taxon>Alphaproteobacteria</taxon>
        <taxon>Hyphomicrobiales</taxon>
        <taxon>Stappiaceae</taxon>
        <taxon>Pseudovibrio</taxon>
    </lineage>
</organism>
<evidence type="ECO:0000313" key="2">
    <source>
        <dbReference type="Proteomes" id="UP000637980"/>
    </source>
</evidence>
<evidence type="ECO:0000313" key="1">
    <source>
        <dbReference type="EMBL" id="GHB50139.1"/>
    </source>
</evidence>
<dbReference type="Pfam" id="PF05936">
    <property type="entry name" value="T6SS_VasE"/>
    <property type="match status" value="1"/>
</dbReference>
<dbReference type="PANTHER" id="PTHR35566:SF1">
    <property type="entry name" value="TYPE VI SECRETION SYSTEM BASEPLATE COMPONENT TSSK1"/>
    <property type="match status" value="1"/>
</dbReference>
<reference evidence="2" key="1">
    <citation type="journal article" date="2019" name="Int. J. Syst. Evol. Microbiol.">
        <title>The Global Catalogue of Microorganisms (GCM) 10K type strain sequencing project: providing services to taxonomists for standard genome sequencing and annotation.</title>
        <authorList>
            <consortium name="The Broad Institute Genomics Platform"/>
            <consortium name="The Broad Institute Genome Sequencing Center for Infectious Disease"/>
            <person name="Wu L."/>
            <person name="Ma J."/>
        </authorList>
    </citation>
    <scope>NUCLEOTIDE SEQUENCE [LARGE SCALE GENOMIC DNA]</scope>
    <source>
        <strain evidence="2">KCTC 12861</strain>
    </source>
</reference>
<proteinExistence type="predicted"/>
<comment type="caution">
    <text evidence="1">The sequence shown here is derived from an EMBL/GenBank/DDBJ whole genome shotgun (WGS) entry which is preliminary data.</text>
</comment>
<dbReference type="InterPro" id="IPR010263">
    <property type="entry name" value="T6SS_TssK"/>
</dbReference>
<protein>
    <submittedName>
        <fullName evidence="1">Type VI secretion system-associated protein</fullName>
    </submittedName>
</protein>
<accession>A0ABQ3EPI7</accession>
<dbReference type="NCBIfam" id="TIGR03353">
    <property type="entry name" value="VI_chp_4"/>
    <property type="match status" value="1"/>
</dbReference>
<sequence>MFLSPQQFQQADNSVRSYADALAQLDLSGGDFGVSKLEFNSKSLQIGKLAVREAEGVFADRLYFKLDKELVIDVPDGVIDKTVFLAVPIALTGTREYGQVHGQYRFLTSVKQLRDLSDPENGVVETEVADVGVTLTLSGTDLSGYTTIPIARILEKTPEGQVILDRAFVPRAISIGASKVLSTNLDEVIALARVRATNAAARIVSEEKVRSDSSLLKERMELLALNRGLFSLQNMAADRSVSPRLLFAALGEFLVELDAIQAKFTAPDFLFHPAHMGDCFDKVFKSLKNTLTLNKSADVFSYSWNSDLFEKRRLLRLIMPARIIAKKMRPILALSGPDGEAKLSQLAPLSCKLAGLSAMPDLVANALPGIELQPLATAPTQLRNRSDATFFAVNTSNPLWLKFVSSHEALALHVDERIQSVDATLYMLD</sequence>
<dbReference type="Proteomes" id="UP000637980">
    <property type="component" value="Unassembled WGS sequence"/>
</dbReference>
<keyword evidence="2" id="KW-1185">Reference proteome</keyword>